<dbReference type="HOGENOM" id="CLU_056469_4_1_11"/>
<evidence type="ECO:0000313" key="8">
    <source>
        <dbReference type="EMBL" id="EJZ83001.1"/>
    </source>
</evidence>
<dbReference type="GO" id="GO:0005886">
    <property type="term" value="C:plasma membrane"/>
    <property type="evidence" value="ECO:0007669"/>
    <property type="project" value="UniProtKB-ARBA"/>
</dbReference>
<dbReference type="eggNOG" id="COG0619">
    <property type="taxonomic scope" value="Bacteria"/>
</dbReference>
<keyword evidence="3 6" id="KW-0812">Transmembrane</keyword>
<keyword evidence="2" id="KW-1003">Cell membrane</keyword>
<comment type="subcellular location">
    <subcellularLocation>
        <location evidence="1">Membrane</location>
        <topology evidence="1">Multi-pass membrane protein</topology>
    </subcellularLocation>
</comment>
<evidence type="ECO:0000256" key="4">
    <source>
        <dbReference type="ARBA" id="ARBA00022989"/>
    </source>
</evidence>
<protein>
    <submittedName>
        <fullName evidence="7">ABC-type biotin transport system</fullName>
    </submittedName>
</protein>
<accession>I7JVP0</accession>
<organism evidence="7 10">
    <name type="scientific">Corynebacterium otitidis ATCC 51513</name>
    <dbReference type="NCBI Taxonomy" id="883169"/>
    <lineage>
        <taxon>Bacteria</taxon>
        <taxon>Bacillati</taxon>
        <taxon>Actinomycetota</taxon>
        <taxon>Actinomycetes</taxon>
        <taxon>Mycobacteriales</taxon>
        <taxon>Corynebacteriaceae</taxon>
        <taxon>Corynebacterium</taxon>
    </lineage>
</organism>
<evidence type="ECO:0000256" key="5">
    <source>
        <dbReference type="ARBA" id="ARBA00023136"/>
    </source>
</evidence>
<feature type="transmembrane region" description="Helical" evidence="6">
    <location>
        <begin position="29"/>
        <end position="62"/>
    </location>
</feature>
<dbReference type="PATRIC" id="fig|883169.3.peg.68"/>
<name>I7JVP0_9CORY</name>
<evidence type="ECO:0000313" key="10">
    <source>
        <dbReference type="Proteomes" id="UP000011016"/>
    </source>
</evidence>
<dbReference type="Pfam" id="PF02361">
    <property type="entry name" value="CbiQ"/>
    <property type="match status" value="1"/>
</dbReference>
<evidence type="ECO:0000256" key="6">
    <source>
        <dbReference type="SAM" id="Phobius"/>
    </source>
</evidence>
<keyword evidence="4 6" id="KW-1133">Transmembrane helix</keyword>
<evidence type="ECO:0000313" key="9">
    <source>
        <dbReference type="Proteomes" id="UP000006078"/>
    </source>
</evidence>
<dbReference type="Proteomes" id="UP000006078">
    <property type="component" value="Unassembled WGS sequence"/>
</dbReference>
<dbReference type="AlphaFoldDB" id="I7JVP0"/>
<evidence type="ECO:0000313" key="7">
    <source>
        <dbReference type="EMBL" id="CCI83156.1"/>
    </source>
</evidence>
<dbReference type="Proteomes" id="UP000011016">
    <property type="component" value="Unassembled WGS sequence"/>
</dbReference>
<comment type="caution">
    <text evidence="7">The sequence shown here is derived from an EMBL/GenBank/DDBJ whole genome shotgun (WGS) entry which is preliminary data.</text>
</comment>
<keyword evidence="9" id="KW-1185">Reference proteome</keyword>
<evidence type="ECO:0000256" key="2">
    <source>
        <dbReference type="ARBA" id="ARBA00022475"/>
    </source>
</evidence>
<feature type="transmembrane region" description="Helical" evidence="6">
    <location>
        <begin position="74"/>
        <end position="90"/>
    </location>
</feature>
<dbReference type="InterPro" id="IPR051611">
    <property type="entry name" value="ECF_transporter_component"/>
</dbReference>
<evidence type="ECO:0000256" key="3">
    <source>
        <dbReference type="ARBA" id="ARBA00022692"/>
    </source>
</evidence>
<evidence type="ECO:0000256" key="1">
    <source>
        <dbReference type="ARBA" id="ARBA00004141"/>
    </source>
</evidence>
<dbReference type="CDD" id="cd16914">
    <property type="entry name" value="EcfT"/>
    <property type="match status" value="1"/>
</dbReference>
<dbReference type="PANTHER" id="PTHR34857:SF2">
    <property type="entry name" value="SLL0384 PROTEIN"/>
    <property type="match status" value="1"/>
</dbReference>
<proteinExistence type="predicted"/>
<feature type="transmembrane region" description="Helical" evidence="6">
    <location>
        <begin position="96"/>
        <end position="116"/>
    </location>
</feature>
<reference evidence="7 10" key="1">
    <citation type="journal article" date="2012" name="J. Bacteriol.">
        <title>Draft Genome Sequence of Turicella otitidis ATCC 51513, Isolated from Middle Ear Fluid from a Child with Otitis Media.</title>
        <authorList>
            <person name="Brinkrolf K."/>
            <person name="Schneider J."/>
            <person name="Knecht M."/>
            <person name="Ruckert C."/>
            <person name="Tauch A."/>
        </authorList>
    </citation>
    <scope>NUCLEOTIDE SEQUENCE [LARGE SCALE GENOMIC DNA]</scope>
    <source>
        <strain evidence="7 10">ATCC 51513</strain>
    </source>
</reference>
<dbReference type="EMBL" id="AHAE01000004">
    <property type="protein sequence ID" value="EJZ83001.1"/>
    <property type="molecule type" value="Genomic_DNA"/>
</dbReference>
<dbReference type="OrthoDB" id="509049at2"/>
<sequence>MRLVPVAVPLGVYVNRKSPLHRAPAGGKLLAIVAFIAVIAIVTATPWQALAGAAVVALAYLVARVPPRTAWGQLWPTLPIFAFLGAVLWWQSGLEAAATTVIMLATSVMAGCLLTLTTPAMELLDSLERGLRPLRRVGVPAERISLAISLTLRLIPLQLAAINEAAEARKARGAEGSLRALVVPVMVRALRRAENMAEALWARGAGDS</sequence>
<gene>
    <name evidence="7" type="primary">bioN</name>
    <name evidence="7" type="ORF">BN46_0408</name>
    <name evidence="8" type="ORF">HMPREF9719_00072</name>
</gene>
<dbReference type="RefSeq" id="WP_004599962.1">
    <property type="nucleotide sequence ID" value="NZ_HF541865.1"/>
</dbReference>
<keyword evidence="5 6" id="KW-0472">Membrane</keyword>
<reference evidence="8 9" key="2">
    <citation type="submission" date="2012-08" db="EMBL/GenBank/DDBJ databases">
        <title>The Genome Sequence of Turicella otitidis ATCC 51513.</title>
        <authorList>
            <consortium name="The Broad Institute Genome Sequencing Platform"/>
            <person name="Earl A."/>
            <person name="Ward D."/>
            <person name="Feldgarden M."/>
            <person name="Gevers D."/>
            <person name="Huys G."/>
            <person name="Walker B."/>
            <person name="Young S.K."/>
            <person name="Zeng Q."/>
            <person name="Gargeya S."/>
            <person name="Fitzgerald M."/>
            <person name="Haas B."/>
            <person name="Abouelleil A."/>
            <person name="Alvarado L."/>
            <person name="Arachchi H.M."/>
            <person name="Berlin A.M."/>
            <person name="Chapman S.B."/>
            <person name="Goldberg J."/>
            <person name="Griggs A."/>
            <person name="Gujja S."/>
            <person name="Hansen M."/>
            <person name="Howarth C."/>
            <person name="Imamovic A."/>
            <person name="Larimer J."/>
            <person name="McCowen C."/>
            <person name="Montmayeur A."/>
            <person name="Murphy C."/>
            <person name="Neiman D."/>
            <person name="Pearson M."/>
            <person name="Priest M."/>
            <person name="Roberts A."/>
            <person name="Saif S."/>
            <person name="Shea T."/>
            <person name="Sisk P."/>
            <person name="Sykes S."/>
            <person name="Wortman J."/>
            <person name="Nusbaum C."/>
            <person name="Birren B."/>
        </authorList>
    </citation>
    <scope>NUCLEOTIDE SEQUENCE [LARGE SCALE GENOMIC DNA]</scope>
    <source>
        <strain evidence="8 9">ATCC 51513</strain>
    </source>
</reference>
<dbReference type="EMBL" id="CAJZ01000057">
    <property type="protein sequence ID" value="CCI83156.1"/>
    <property type="molecule type" value="Genomic_DNA"/>
</dbReference>
<dbReference type="PANTHER" id="PTHR34857">
    <property type="entry name" value="SLL0384 PROTEIN"/>
    <property type="match status" value="1"/>
</dbReference>
<dbReference type="STRING" id="29321.AAV33_03710"/>
<dbReference type="InterPro" id="IPR003339">
    <property type="entry name" value="ABC/ECF_trnsptr_transmembrane"/>
</dbReference>